<proteinExistence type="predicted"/>
<comment type="caution">
    <text evidence="2">The sequence shown here is derived from an EMBL/GenBank/DDBJ whole genome shotgun (WGS) entry which is preliminary data.</text>
</comment>
<evidence type="ECO:0000313" key="3">
    <source>
        <dbReference type="Proteomes" id="UP000286947"/>
    </source>
</evidence>
<name>A0A433SHW7_9BURK</name>
<dbReference type="Pfam" id="PF09361">
    <property type="entry name" value="Phasin_2"/>
    <property type="match status" value="1"/>
</dbReference>
<dbReference type="EMBL" id="PQSP01000001">
    <property type="protein sequence ID" value="RUS68341.1"/>
    <property type="molecule type" value="Genomic_DNA"/>
</dbReference>
<dbReference type="RefSeq" id="WP_126978407.1">
    <property type="nucleotide sequence ID" value="NZ_CAWUGC010000008.1"/>
</dbReference>
<dbReference type="NCBIfam" id="TIGR01841">
    <property type="entry name" value="phasin"/>
    <property type="match status" value="1"/>
</dbReference>
<sequence>MAAFDTEKFQAAQKSNLDTLQKLTDKVFDSVEKLSQLQLKALRSATSESIKTFQKALNVRDPQSFAEFQSALAQAPAQSGALLEINREVYDVLSKTQAEIAKLAESQLKKGTEDLHEIVESVAKNAPGGSEPVIAAWKTAVDAANTLYENAQKTVKQASELVEGGISAAASAAAQATTAATKATSKK</sequence>
<dbReference type="AlphaFoldDB" id="A0A433SHW7"/>
<dbReference type="OrthoDB" id="5298576at2"/>
<reference evidence="2 3" key="1">
    <citation type="submission" date="2018-01" db="EMBL/GenBank/DDBJ databases">
        <title>Saezia sanguinis gen. nov., sp. nov., in the order Burkholderiales isolated from human blood.</title>
        <authorList>
            <person name="Medina-Pascual M.J."/>
            <person name="Valdezate S."/>
            <person name="Monzon S."/>
            <person name="Cuesta I."/>
            <person name="Carrasco G."/>
            <person name="Villalon P."/>
            <person name="Saez-Nieto J.A."/>
        </authorList>
    </citation>
    <scope>NUCLEOTIDE SEQUENCE [LARGE SCALE GENOMIC DNA]</scope>
    <source>
        <strain evidence="2 3">CNM695-12</strain>
    </source>
</reference>
<evidence type="ECO:0000259" key="1">
    <source>
        <dbReference type="Pfam" id="PF09361"/>
    </source>
</evidence>
<evidence type="ECO:0000313" key="2">
    <source>
        <dbReference type="EMBL" id="RUS68341.1"/>
    </source>
</evidence>
<dbReference type="Proteomes" id="UP000286947">
    <property type="component" value="Unassembled WGS sequence"/>
</dbReference>
<dbReference type="InterPro" id="IPR018968">
    <property type="entry name" value="Phasin"/>
</dbReference>
<protein>
    <recommendedName>
        <fullName evidence="1">Phasin domain-containing protein</fullName>
    </recommendedName>
</protein>
<feature type="domain" description="Phasin" evidence="1">
    <location>
        <begin position="7"/>
        <end position="107"/>
    </location>
</feature>
<keyword evidence="3" id="KW-1185">Reference proteome</keyword>
<gene>
    <name evidence="2" type="ORF">CUZ56_00831</name>
</gene>
<dbReference type="InterPro" id="IPR010127">
    <property type="entry name" value="Phasin_subfam-1"/>
</dbReference>
<organism evidence="2 3">
    <name type="scientific">Saezia sanguinis</name>
    <dbReference type="NCBI Taxonomy" id="1965230"/>
    <lineage>
        <taxon>Bacteria</taxon>
        <taxon>Pseudomonadati</taxon>
        <taxon>Pseudomonadota</taxon>
        <taxon>Betaproteobacteria</taxon>
        <taxon>Burkholderiales</taxon>
        <taxon>Saeziaceae</taxon>
        <taxon>Saezia</taxon>
    </lineage>
</organism>
<accession>A0A433SHW7</accession>